<accession>A0AAW0FFY7</accession>
<feature type="compositionally biased region" description="Basic and acidic residues" evidence="2">
    <location>
        <begin position="679"/>
        <end position="695"/>
    </location>
</feature>
<feature type="region of interest" description="Disordered" evidence="2">
    <location>
        <begin position="558"/>
        <end position="590"/>
    </location>
</feature>
<proteinExistence type="predicted"/>
<dbReference type="Proteomes" id="UP001385951">
    <property type="component" value="Unassembled WGS sequence"/>
</dbReference>
<comment type="caution">
    <text evidence="3">The sequence shown here is derived from an EMBL/GenBank/DDBJ whole genome shotgun (WGS) entry which is preliminary data.</text>
</comment>
<dbReference type="AlphaFoldDB" id="A0AAW0FFY7"/>
<dbReference type="Pfam" id="PF12757">
    <property type="entry name" value="Eisosome1"/>
    <property type="match status" value="1"/>
</dbReference>
<evidence type="ECO:0000313" key="3">
    <source>
        <dbReference type="EMBL" id="KAK7679903.1"/>
    </source>
</evidence>
<name>A0AAW0FFY7_9APHY</name>
<evidence type="ECO:0000256" key="1">
    <source>
        <dbReference type="SAM" id="Coils"/>
    </source>
</evidence>
<keyword evidence="1" id="KW-0175">Coiled coil</keyword>
<evidence type="ECO:0000256" key="2">
    <source>
        <dbReference type="SAM" id="MobiDB-lite"/>
    </source>
</evidence>
<sequence length="951" mass="105514">MTVESSNGKPLSQQAIYQQKLKQGIFNSPGAPSVGVNSLASDTAALLAASADLNVKPSYERTVAPEAHVAALAAKKDTISSWSRENHDPWATSAASSVKPAGSLTSESSYIADSSSVKHGVPAYSNDAVFKMASANSTSTMTSRTTPEKLASKHGLVSKNKKNNSFDINKINQLANKNSAKSIHSRFNPDLDYRHGIKHQQIHPTEYLDVSEEKLAAESAAASLKHGGGYTNLVSSQPRLKTFTAAQVVDATLLAAASAKANDRLKSINSTTPADFKNQAHQYAKALTIAQKNSEERIKNQNAGMINLGGGLSMPQSKLDELATLIVGPVLSDIDNKAKLQRETDLITKAKHEELTKQHQKAKEEEIAAKNKEKADIAQAKRERIDANEVKKKEEDGKYVEYQTTRNTEVENKQQEFEELKAKYAQEKDDLLNEKQDALNEIESEETELINDRKSELNDLQKEKDEILKPILAELEEETTKLNNLTDAKDELTNEVNSAETLNKEYTTKLTDLENQLKQSIADIEQYTVDLENSNKKHDETSKEVDELHQRSIDELAKHEESHKALDTEIESKTKTKDDHLKNKADKKQEILSHLDDRVKEEHQINKELPDHLKKTIDEDKLRDTGSLFTIEEPSVKNLSILDAETKRAEHIDTKSDIAFAVHGNSAPSNKNSNQTKARTGEHSSTDQEAKKLKLEPALTSSPPSTSPKKRSIRNKITGFFGSPKSSPTKAKFDELPKKQPAPTKTNTGGVTSENDSKDRSNLENLYLIYTMALTTPQSAEVAEPNAANRLLRKFNFKLAYASEEYKTRRKQQMVLFMTSAAMTIFAARFAYKSTITRQYVPTLFQGNHSPPLSYNFTTDAAVAVGTGTLLCGSVSSMMIFGSCWIMDVSNFKEFGWRMKSILGGWEKQKELAAMPMDEESAMIQDGLNDILEGKYDDLDELSNDLDTPDK</sequence>
<feature type="region of interest" description="Disordered" evidence="2">
    <location>
        <begin position="661"/>
        <end position="759"/>
    </location>
</feature>
<dbReference type="InterPro" id="IPR024527">
    <property type="entry name" value="Eisosome1"/>
</dbReference>
<dbReference type="GO" id="GO:0070941">
    <property type="term" value="P:eisosome assembly"/>
    <property type="evidence" value="ECO:0007669"/>
    <property type="project" value="TreeGrafter"/>
</dbReference>
<dbReference type="EMBL" id="JASBNA010000054">
    <property type="protein sequence ID" value="KAK7679903.1"/>
    <property type="molecule type" value="Genomic_DNA"/>
</dbReference>
<gene>
    <name evidence="3" type="ORF">QCA50_017062</name>
</gene>
<protein>
    <recommendedName>
        <fullName evidence="5">Altered inheritance of mitochondria protein 11</fullName>
    </recommendedName>
</protein>
<evidence type="ECO:0000313" key="4">
    <source>
        <dbReference type="Proteomes" id="UP001385951"/>
    </source>
</evidence>
<reference evidence="3 4" key="1">
    <citation type="submission" date="2022-09" db="EMBL/GenBank/DDBJ databases">
        <authorList>
            <person name="Palmer J.M."/>
        </authorList>
    </citation>
    <scope>NUCLEOTIDE SEQUENCE [LARGE SCALE GENOMIC DNA]</scope>
    <source>
        <strain evidence="3 4">DSM 7382</strain>
    </source>
</reference>
<dbReference type="PANTHER" id="PTHR28298">
    <property type="entry name" value="EISOSOME PROTEIN 1"/>
    <property type="match status" value="1"/>
</dbReference>
<organism evidence="3 4">
    <name type="scientific">Cerrena zonata</name>
    <dbReference type="NCBI Taxonomy" id="2478898"/>
    <lineage>
        <taxon>Eukaryota</taxon>
        <taxon>Fungi</taxon>
        <taxon>Dikarya</taxon>
        <taxon>Basidiomycota</taxon>
        <taxon>Agaricomycotina</taxon>
        <taxon>Agaricomycetes</taxon>
        <taxon>Polyporales</taxon>
        <taxon>Cerrenaceae</taxon>
        <taxon>Cerrena</taxon>
    </lineage>
</organism>
<feature type="compositionally biased region" description="Polar residues" evidence="2">
    <location>
        <begin position="743"/>
        <end position="754"/>
    </location>
</feature>
<feature type="coiled-coil region" evidence="1">
    <location>
        <begin position="352"/>
        <end position="551"/>
    </location>
</feature>
<evidence type="ECO:0008006" key="5">
    <source>
        <dbReference type="Google" id="ProtNLM"/>
    </source>
</evidence>
<keyword evidence="4" id="KW-1185">Reference proteome</keyword>
<dbReference type="PANTHER" id="PTHR28298:SF1">
    <property type="entry name" value="EISOSOME PROTEIN 1"/>
    <property type="match status" value="1"/>
</dbReference>
<feature type="compositionally biased region" description="Polar residues" evidence="2">
    <location>
        <begin position="666"/>
        <end position="678"/>
    </location>
</feature>